<dbReference type="Proteomes" id="UP001295740">
    <property type="component" value="Unassembled WGS sequence"/>
</dbReference>
<sequence>MASPTKGAWSLETYEALKAAFFANLGPFSKEQQQAIIDELKAQGIVTTGY</sequence>
<comment type="caution">
    <text evidence="1">The sequence shown here is derived from an EMBL/GenBank/DDBJ whole genome shotgun (WGS) entry which is preliminary data.</text>
</comment>
<evidence type="ECO:0000313" key="1">
    <source>
        <dbReference type="EMBL" id="CAJ2503718.1"/>
    </source>
</evidence>
<accession>A0AAI8YGB4</accession>
<protein>
    <submittedName>
        <fullName evidence="1">Uu.00g111120.m01.CDS01</fullName>
    </submittedName>
</protein>
<proteinExistence type="predicted"/>
<evidence type="ECO:0000313" key="2">
    <source>
        <dbReference type="Proteomes" id="UP001295740"/>
    </source>
</evidence>
<name>A0AAI8YGB4_9PEZI</name>
<reference evidence="1" key="1">
    <citation type="submission" date="2023-10" db="EMBL/GenBank/DDBJ databases">
        <authorList>
            <person name="Hackl T."/>
        </authorList>
    </citation>
    <scope>NUCLEOTIDE SEQUENCE</scope>
</reference>
<keyword evidence="2" id="KW-1185">Reference proteome</keyword>
<dbReference type="EMBL" id="CAUWAG010000006">
    <property type="protein sequence ID" value="CAJ2503718.1"/>
    <property type="molecule type" value="Genomic_DNA"/>
</dbReference>
<organism evidence="1 2">
    <name type="scientific">Anthostomella pinea</name>
    <dbReference type="NCBI Taxonomy" id="933095"/>
    <lineage>
        <taxon>Eukaryota</taxon>
        <taxon>Fungi</taxon>
        <taxon>Dikarya</taxon>
        <taxon>Ascomycota</taxon>
        <taxon>Pezizomycotina</taxon>
        <taxon>Sordariomycetes</taxon>
        <taxon>Xylariomycetidae</taxon>
        <taxon>Xylariales</taxon>
        <taxon>Xylariaceae</taxon>
        <taxon>Anthostomella</taxon>
    </lineage>
</organism>
<gene>
    <name evidence="1" type="ORF">KHLLAP_LOCUS4186</name>
</gene>
<dbReference type="AlphaFoldDB" id="A0AAI8YGB4"/>